<gene>
    <name evidence="2" type="ORF">AUK04_03500</name>
</gene>
<evidence type="ECO:0000313" key="3">
    <source>
        <dbReference type="Proteomes" id="UP000183758"/>
    </source>
</evidence>
<name>A0A1J5HFZ8_9BACT</name>
<accession>A0A1J5HFZ8</accession>
<dbReference type="Proteomes" id="UP000183758">
    <property type="component" value="Unassembled WGS sequence"/>
</dbReference>
<keyword evidence="1" id="KW-0812">Transmembrane</keyword>
<protein>
    <submittedName>
        <fullName evidence="2">Uncharacterized protein</fullName>
    </submittedName>
</protein>
<reference evidence="2 3" key="1">
    <citation type="journal article" date="2016" name="Environ. Microbiol.">
        <title>Genomic resolution of a cold subsurface aquifer community provides metabolic insights for novel microbes adapted to high CO concentrations.</title>
        <authorList>
            <person name="Probst A.J."/>
            <person name="Castelle C.J."/>
            <person name="Singh A."/>
            <person name="Brown C.T."/>
            <person name="Anantharaman K."/>
            <person name="Sharon I."/>
            <person name="Hug L.A."/>
            <person name="Burstein D."/>
            <person name="Emerson J.B."/>
            <person name="Thomas B.C."/>
            <person name="Banfield J.F."/>
        </authorList>
    </citation>
    <scope>NUCLEOTIDE SEQUENCE [LARGE SCALE GENOMIC DNA]</scope>
    <source>
        <strain evidence="2">CG2_30_33_16</strain>
    </source>
</reference>
<dbReference type="EMBL" id="MNZM01000088">
    <property type="protein sequence ID" value="OIP83371.1"/>
    <property type="molecule type" value="Genomic_DNA"/>
</dbReference>
<feature type="transmembrane region" description="Helical" evidence="1">
    <location>
        <begin position="66"/>
        <end position="83"/>
    </location>
</feature>
<comment type="caution">
    <text evidence="2">The sequence shown here is derived from an EMBL/GenBank/DDBJ whole genome shotgun (WGS) entry which is preliminary data.</text>
</comment>
<keyword evidence="1" id="KW-1133">Transmembrane helix</keyword>
<keyword evidence="1" id="KW-0472">Membrane</keyword>
<organism evidence="2 3">
    <name type="scientific">Candidatus Roizmanbacteria bacterium CG2_30_33_16</name>
    <dbReference type="NCBI Taxonomy" id="1805340"/>
    <lineage>
        <taxon>Bacteria</taxon>
        <taxon>Candidatus Roizmaniibacteriota</taxon>
    </lineage>
</organism>
<proteinExistence type="predicted"/>
<evidence type="ECO:0000313" key="2">
    <source>
        <dbReference type="EMBL" id="OIP83371.1"/>
    </source>
</evidence>
<evidence type="ECO:0000256" key="1">
    <source>
        <dbReference type="SAM" id="Phobius"/>
    </source>
</evidence>
<feature type="transmembrane region" description="Helical" evidence="1">
    <location>
        <begin position="33"/>
        <end position="54"/>
    </location>
</feature>
<dbReference type="AlphaFoldDB" id="A0A1J5HFZ8"/>
<sequence length="87" mass="10468">MTFPKEIQIIIVLAPFFLFVIILGIVFKKVTYFLSNYLVFWIFLLIVLFIFYRILSSRLSFFDNPAAELMIYVLMFIVGYFIYKKNE</sequence>
<feature type="transmembrane region" description="Helical" evidence="1">
    <location>
        <begin position="7"/>
        <end position="27"/>
    </location>
</feature>